<protein>
    <recommendedName>
        <fullName evidence="1">Restriction endonuclease type IV Mrr domain-containing protein</fullName>
    </recommendedName>
</protein>
<reference evidence="2 3" key="1">
    <citation type="submission" date="2013-05" db="EMBL/GenBank/DDBJ databases">
        <title>Complete genome sequence of the lipase-producing bacterium Photobacterium gaetbulicola Gung47.</title>
        <authorList>
            <person name="Kim Y.-O."/>
        </authorList>
    </citation>
    <scope>NUCLEOTIDE SEQUENCE [LARGE SCALE GENOMIC DNA]</scope>
    <source>
        <strain evidence="2 3">Gung47</strain>
    </source>
</reference>
<dbReference type="KEGG" id="pgb:H744_2c2015"/>
<dbReference type="AlphaFoldDB" id="A0A0C5WUD2"/>
<feature type="domain" description="Restriction endonuclease type IV Mrr" evidence="1">
    <location>
        <begin position="36"/>
        <end position="115"/>
    </location>
</feature>
<evidence type="ECO:0000259" key="1">
    <source>
        <dbReference type="Pfam" id="PF04471"/>
    </source>
</evidence>
<dbReference type="Pfam" id="PF04471">
    <property type="entry name" value="Mrr_cat"/>
    <property type="match status" value="1"/>
</dbReference>
<organism evidence="2 3">
    <name type="scientific">Photobacterium gaetbulicola Gung47</name>
    <dbReference type="NCBI Taxonomy" id="658445"/>
    <lineage>
        <taxon>Bacteria</taxon>
        <taxon>Pseudomonadati</taxon>
        <taxon>Pseudomonadota</taxon>
        <taxon>Gammaproteobacteria</taxon>
        <taxon>Vibrionales</taxon>
        <taxon>Vibrionaceae</taxon>
        <taxon>Photobacterium</taxon>
    </lineage>
</organism>
<keyword evidence="3" id="KW-1185">Reference proteome</keyword>
<dbReference type="EMBL" id="CP005974">
    <property type="protein sequence ID" value="AJR08679.1"/>
    <property type="molecule type" value="Genomic_DNA"/>
</dbReference>
<dbReference type="OrthoDB" id="5191874at2"/>
<dbReference type="GO" id="GO:0003677">
    <property type="term" value="F:DNA binding"/>
    <property type="evidence" value="ECO:0007669"/>
    <property type="project" value="InterPro"/>
</dbReference>
<dbReference type="Gene3D" id="3.40.1350.10">
    <property type="match status" value="1"/>
</dbReference>
<dbReference type="Proteomes" id="UP000032303">
    <property type="component" value="Chromosome 2"/>
</dbReference>
<evidence type="ECO:0000313" key="3">
    <source>
        <dbReference type="Proteomes" id="UP000032303"/>
    </source>
</evidence>
<proteinExistence type="predicted"/>
<dbReference type="InterPro" id="IPR007560">
    <property type="entry name" value="Restrct_endonuc_IV_Mrr"/>
</dbReference>
<dbReference type="PATRIC" id="fig|658445.3.peg.3986"/>
<dbReference type="GO" id="GO:0009307">
    <property type="term" value="P:DNA restriction-modification system"/>
    <property type="evidence" value="ECO:0007669"/>
    <property type="project" value="InterPro"/>
</dbReference>
<evidence type="ECO:0000313" key="2">
    <source>
        <dbReference type="EMBL" id="AJR08679.1"/>
    </source>
</evidence>
<accession>A0A0C5WUD2</accession>
<sequence length="299" mass="33221">MDIDSIPDWKALENLVVMIQKQLAPDAVVKHNVMLEGVESETKRQIDVLVEQSIGQYTMRIVIDCKDYAKPVDVKGVEEFHGLVQDVKAQKGALVCPSGFTKSALKRAKKLQIDLYRPVSTGNHKWKASVTAPVICDFRNSYMSFGISSSDPKPLMIPQEFYKLSVANEEGTILGSAIETAQQKWDEGLLPSEPGQHEPLSIFGEEKVFIDNGYGDKVNVKLTVRLLVQQNLYLGHLPVEELNGLHDEHTGEIVTNAFTVGGLNPEEVQKSWKAVDDSNTLDFQPLFKIVGYDCYGIGT</sequence>
<dbReference type="InterPro" id="IPR011856">
    <property type="entry name" value="tRNA_endonuc-like_dom_sf"/>
</dbReference>
<dbReference type="SUPFAM" id="SSF52980">
    <property type="entry name" value="Restriction endonuclease-like"/>
    <property type="match status" value="1"/>
</dbReference>
<dbReference type="HOGENOM" id="CLU_930172_0_0_6"/>
<gene>
    <name evidence="2" type="ORF">H744_2c2015</name>
</gene>
<dbReference type="GO" id="GO:0004519">
    <property type="term" value="F:endonuclease activity"/>
    <property type="evidence" value="ECO:0007669"/>
    <property type="project" value="InterPro"/>
</dbReference>
<dbReference type="InterPro" id="IPR011335">
    <property type="entry name" value="Restrct_endonuc-II-like"/>
</dbReference>
<name>A0A0C5WUD2_9GAMM</name>